<accession>A0A482WY50</accession>
<feature type="region of interest" description="Disordered" evidence="1">
    <location>
        <begin position="20"/>
        <end position="94"/>
    </location>
</feature>
<dbReference type="EMBL" id="QKKF02022267">
    <property type="protein sequence ID" value="RZF38455.1"/>
    <property type="molecule type" value="Genomic_DNA"/>
</dbReference>
<dbReference type="Proteomes" id="UP000291343">
    <property type="component" value="Unassembled WGS sequence"/>
</dbReference>
<feature type="compositionally biased region" description="Basic and acidic residues" evidence="1">
    <location>
        <begin position="81"/>
        <end position="94"/>
    </location>
</feature>
<gene>
    <name evidence="2" type="ORF">LSTR_LSTR011945</name>
</gene>
<dbReference type="AlphaFoldDB" id="A0A482WY50"/>
<proteinExistence type="predicted"/>
<organism evidence="2 3">
    <name type="scientific">Laodelphax striatellus</name>
    <name type="common">Small brown planthopper</name>
    <name type="synonym">Delphax striatella</name>
    <dbReference type="NCBI Taxonomy" id="195883"/>
    <lineage>
        <taxon>Eukaryota</taxon>
        <taxon>Metazoa</taxon>
        <taxon>Ecdysozoa</taxon>
        <taxon>Arthropoda</taxon>
        <taxon>Hexapoda</taxon>
        <taxon>Insecta</taxon>
        <taxon>Pterygota</taxon>
        <taxon>Neoptera</taxon>
        <taxon>Paraneoptera</taxon>
        <taxon>Hemiptera</taxon>
        <taxon>Auchenorrhyncha</taxon>
        <taxon>Fulgoroidea</taxon>
        <taxon>Delphacidae</taxon>
        <taxon>Criomorphinae</taxon>
        <taxon>Laodelphax</taxon>
    </lineage>
</organism>
<feature type="compositionally biased region" description="Acidic residues" evidence="1">
    <location>
        <begin position="26"/>
        <end position="42"/>
    </location>
</feature>
<evidence type="ECO:0000256" key="1">
    <source>
        <dbReference type="SAM" id="MobiDB-lite"/>
    </source>
</evidence>
<evidence type="ECO:0000313" key="2">
    <source>
        <dbReference type="EMBL" id="RZF38455.1"/>
    </source>
</evidence>
<protein>
    <submittedName>
        <fullName evidence="2">Uncharacterized protein</fullName>
    </submittedName>
</protein>
<dbReference type="OrthoDB" id="6625469at2759"/>
<comment type="caution">
    <text evidence="2">The sequence shown here is derived from an EMBL/GenBank/DDBJ whole genome shotgun (WGS) entry which is preliminary data.</text>
</comment>
<dbReference type="SMR" id="A0A482WY50"/>
<keyword evidence="3" id="KW-1185">Reference proteome</keyword>
<reference evidence="2 3" key="1">
    <citation type="journal article" date="2017" name="Gigascience">
        <title>Genome sequence of the small brown planthopper, Laodelphax striatellus.</title>
        <authorList>
            <person name="Zhu J."/>
            <person name="Jiang F."/>
            <person name="Wang X."/>
            <person name="Yang P."/>
            <person name="Bao Y."/>
            <person name="Zhao W."/>
            <person name="Wang W."/>
            <person name="Lu H."/>
            <person name="Wang Q."/>
            <person name="Cui N."/>
            <person name="Li J."/>
            <person name="Chen X."/>
            <person name="Luo L."/>
            <person name="Yu J."/>
            <person name="Kang L."/>
            <person name="Cui F."/>
        </authorList>
    </citation>
    <scope>NUCLEOTIDE SEQUENCE [LARGE SCALE GENOMIC DNA]</scope>
    <source>
        <strain evidence="2">Lst14</strain>
    </source>
</reference>
<evidence type="ECO:0000313" key="3">
    <source>
        <dbReference type="Proteomes" id="UP000291343"/>
    </source>
</evidence>
<name>A0A482WY50_LAOST</name>
<dbReference type="InParanoid" id="A0A482WY50"/>
<sequence length="153" mass="17632">MFRPRTLEFMKKSIEKEIADKKQFDDKDEEGELFAPDNEDYDPSSSKDTDEDIVTDTPTKKQGKVDETSDRESYLQHLKRKEAARNWRDEDKETIRKDPKVIAFNFDLQAVLNTPKGTVTPKRTGANRTFTGVRCGSGFDSIREHLRMGVTPE</sequence>
<feature type="compositionally biased region" description="Basic and acidic residues" evidence="1">
    <location>
        <begin position="63"/>
        <end position="74"/>
    </location>
</feature>